<dbReference type="Gene3D" id="1.10.8.10">
    <property type="entry name" value="DNA helicase RuvA subunit, C-terminal domain"/>
    <property type="match status" value="1"/>
</dbReference>
<dbReference type="PANTHER" id="PTHR10044:SF139">
    <property type="entry name" value="DEATH-ASSOCIATED INHIBITOR OF APOPTOSIS 2"/>
    <property type="match status" value="1"/>
</dbReference>
<gene>
    <name evidence="8" type="ORF">CHS0354_034285</name>
</gene>
<keyword evidence="9" id="KW-1185">Reference proteome</keyword>
<evidence type="ECO:0000256" key="1">
    <source>
        <dbReference type="ARBA" id="ARBA00006672"/>
    </source>
</evidence>
<reference evidence="8" key="3">
    <citation type="submission" date="2023-05" db="EMBL/GenBank/DDBJ databases">
        <authorList>
            <person name="Smith C.H."/>
        </authorList>
    </citation>
    <scope>NUCLEOTIDE SEQUENCE</scope>
    <source>
        <strain evidence="8">CHS0354</strain>
        <tissue evidence="8">Mantle</tissue>
    </source>
</reference>
<accession>A0AAE0VQ63</accession>
<keyword evidence="2" id="KW-0053">Apoptosis</keyword>
<reference evidence="8" key="1">
    <citation type="journal article" date="2021" name="Genome Biol. Evol.">
        <title>A High-Quality Reference Genome for a Parasitic Bivalve with Doubly Uniparental Inheritance (Bivalvia: Unionida).</title>
        <authorList>
            <person name="Smith C.H."/>
        </authorList>
    </citation>
    <scope>NUCLEOTIDE SEQUENCE</scope>
    <source>
        <strain evidence="8">CHS0354</strain>
    </source>
</reference>
<protein>
    <recommendedName>
        <fullName evidence="7">RING-type domain-containing protein</fullName>
    </recommendedName>
</protein>
<dbReference type="InterPro" id="IPR001370">
    <property type="entry name" value="BIR_rpt"/>
</dbReference>
<evidence type="ECO:0000256" key="3">
    <source>
        <dbReference type="ARBA" id="ARBA00022723"/>
    </source>
</evidence>
<dbReference type="EMBL" id="JAEAOA010002006">
    <property type="protein sequence ID" value="KAK3585152.1"/>
    <property type="molecule type" value="Genomic_DNA"/>
</dbReference>
<keyword evidence="4 6" id="KW-0863">Zinc-finger</keyword>
<dbReference type="PROSITE" id="PS50143">
    <property type="entry name" value="BIR_REPEAT_2"/>
    <property type="match status" value="1"/>
</dbReference>
<dbReference type="PROSITE" id="PS01282">
    <property type="entry name" value="BIR_REPEAT_1"/>
    <property type="match status" value="1"/>
</dbReference>
<dbReference type="FunFam" id="1.10.1170.10:FF:000003">
    <property type="entry name" value="E3 ubiquitin-protein ligase XIAP"/>
    <property type="match status" value="1"/>
</dbReference>
<sequence length="432" mass="48627">MHAQMSPACLFISRLSVNIPIAHEERIINQDNPPLCSSDADTHIVEEVDSYCSDITRNNSPDYCTTTLSSDGDSDVQSGLPFESSPGHFVLHLQSKANEGIQKFSDEHRLLCGFEHKADTPKYPQYSDLRDRVNSFKGWPIYAQQEPKILAEAGLFYTGSRDCVRCFHCGGGLRSWEQNDVPWNEHARWYPHCSFVLLCKGIEFTEKHLCQKENLNVSDATHCSQVLGHNDSGASSPASANTIKENVLHTEPLRTVLDMGFPVDIVQTAVKSLQERQRNRNISVTELLEVLLLEHSTENDLGSASSKQVPMVRSFVRNITKESEETPYQKVKETMSYKEEVPESRRKDAATVIDGKDSETLAARFSQKDYESIVEENRVLKDQMTCKICMDAEACIVFLPCSHMMTCPQCAPAFRKCPLCRQLISGTVRAHM</sequence>
<dbReference type="Pfam" id="PF13920">
    <property type="entry name" value="zf-C3HC4_3"/>
    <property type="match status" value="1"/>
</dbReference>
<evidence type="ECO:0000259" key="7">
    <source>
        <dbReference type="PROSITE" id="PS50089"/>
    </source>
</evidence>
<keyword evidence="3" id="KW-0479">Metal-binding</keyword>
<evidence type="ECO:0000313" key="8">
    <source>
        <dbReference type="EMBL" id="KAK3585152.1"/>
    </source>
</evidence>
<name>A0AAE0VQ63_9BIVA</name>
<dbReference type="Pfam" id="PF00653">
    <property type="entry name" value="BIR"/>
    <property type="match status" value="1"/>
</dbReference>
<organism evidence="8 9">
    <name type="scientific">Potamilus streckersoni</name>
    <dbReference type="NCBI Taxonomy" id="2493646"/>
    <lineage>
        <taxon>Eukaryota</taxon>
        <taxon>Metazoa</taxon>
        <taxon>Spiralia</taxon>
        <taxon>Lophotrochozoa</taxon>
        <taxon>Mollusca</taxon>
        <taxon>Bivalvia</taxon>
        <taxon>Autobranchia</taxon>
        <taxon>Heteroconchia</taxon>
        <taxon>Palaeoheterodonta</taxon>
        <taxon>Unionida</taxon>
        <taxon>Unionoidea</taxon>
        <taxon>Unionidae</taxon>
        <taxon>Ambleminae</taxon>
        <taxon>Lampsilini</taxon>
        <taxon>Potamilus</taxon>
    </lineage>
</organism>
<dbReference type="GO" id="GO:0031398">
    <property type="term" value="P:positive regulation of protein ubiquitination"/>
    <property type="evidence" value="ECO:0007669"/>
    <property type="project" value="TreeGrafter"/>
</dbReference>
<dbReference type="SMART" id="SM00238">
    <property type="entry name" value="BIR"/>
    <property type="match status" value="1"/>
</dbReference>
<dbReference type="InterPro" id="IPR050784">
    <property type="entry name" value="IAP"/>
</dbReference>
<dbReference type="CDD" id="cd16713">
    <property type="entry name" value="RING-HC_BIRC2_3_7"/>
    <property type="match status" value="1"/>
</dbReference>
<dbReference type="Gene3D" id="1.10.1170.10">
    <property type="entry name" value="Inhibitor Of Apoptosis Protein (2mihbC-IAP-1), Chain A"/>
    <property type="match status" value="1"/>
</dbReference>
<dbReference type="GO" id="GO:0061630">
    <property type="term" value="F:ubiquitin protein ligase activity"/>
    <property type="evidence" value="ECO:0007669"/>
    <property type="project" value="TreeGrafter"/>
</dbReference>
<evidence type="ECO:0000256" key="4">
    <source>
        <dbReference type="ARBA" id="ARBA00022771"/>
    </source>
</evidence>
<dbReference type="PANTHER" id="PTHR10044">
    <property type="entry name" value="INHIBITOR OF APOPTOSIS"/>
    <property type="match status" value="1"/>
</dbReference>
<feature type="domain" description="RING-type" evidence="7">
    <location>
        <begin position="386"/>
        <end position="421"/>
    </location>
</feature>
<dbReference type="GO" id="GO:0043027">
    <property type="term" value="F:cysteine-type endopeptidase inhibitor activity involved in apoptotic process"/>
    <property type="evidence" value="ECO:0007669"/>
    <property type="project" value="TreeGrafter"/>
</dbReference>
<dbReference type="GO" id="GO:0051726">
    <property type="term" value="P:regulation of cell cycle"/>
    <property type="evidence" value="ECO:0007669"/>
    <property type="project" value="TreeGrafter"/>
</dbReference>
<dbReference type="AlphaFoldDB" id="A0AAE0VQ63"/>
<dbReference type="GO" id="GO:0005634">
    <property type="term" value="C:nucleus"/>
    <property type="evidence" value="ECO:0007669"/>
    <property type="project" value="TreeGrafter"/>
</dbReference>
<dbReference type="PROSITE" id="PS50089">
    <property type="entry name" value="ZF_RING_2"/>
    <property type="match status" value="1"/>
</dbReference>
<dbReference type="Proteomes" id="UP001195483">
    <property type="component" value="Unassembled WGS sequence"/>
</dbReference>
<comment type="caution">
    <text evidence="8">The sequence shown here is derived from an EMBL/GenBank/DDBJ whole genome shotgun (WGS) entry which is preliminary data.</text>
</comment>
<evidence type="ECO:0000256" key="5">
    <source>
        <dbReference type="ARBA" id="ARBA00022833"/>
    </source>
</evidence>
<reference evidence="8" key="2">
    <citation type="journal article" date="2021" name="Genome Biol. Evol.">
        <title>Developing a high-quality reference genome for a parasitic bivalve with doubly uniparental inheritance (Bivalvia: Unionida).</title>
        <authorList>
            <person name="Smith C.H."/>
        </authorList>
    </citation>
    <scope>NUCLEOTIDE SEQUENCE</scope>
    <source>
        <strain evidence="8">CHS0354</strain>
        <tissue evidence="8">Mantle</tissue>
    </source>
</reference>
<keyword evidence="5" id="KW-0862">Zinc</keyword>
<dbReference type="CDD" id="cd00022">
    <property type="entry name" value="BIR"/>
    <property type="match status" value="1"/>
</dbReference>
<dbReference type="GO" id="GO:0006915">
    <property type="term" value="P:apoptotic process"/>
    <property type="evidence" value="ECO:0007669"/>
    <property type="project" value="UniProtKB-KW"/>
</dbReference>
<evidence type="ECO:0000256" key="6">
    <source>
        <dbReference type="PROSITE-ProRule" id="PRU00175"/>
    </source>
</evidence>
<dbReference type="SUPFAM" id="SSF57924">
    <property type="entry name" value="Inhibitor of apoptosis (IAP) repeat"/>
    <property type="match status" value="1"/>
</dbReference>
<evidence type="ECO:0000256" key="2">
    <source>
        <dbReference type="ARBA" id="ARBA00022703"/>
    </source>
</evidence>
<evidence type="ECO:0000313" key="9">
    <source>
        <dbReference type="Proteomes" id="UP001195483"/>
    </source>
</evidence>
<proteinExistence type="inferred from homology"/>
<comment type="similarity">
    <text evidence="1">Belongs to the IAP family.</text>
</comment>
<dbReference type="InterPro" id="IPR001841">
    <property type="entry name" value="Znf_RING"/>
</dbReference>
<dbReference type="GO" id="GO:0008270">
    <property type="term" value="F:zinc ion binding"/>
    <property type="evidence" value="ECO:0007669"/>
    <property type="project" value="UniProtKB-KW"/>
</dbReference>
<dbReference type="InterPro" id="IPR011029">
    <property type="entry name" value="DEATH-like_dom_sf"/>
</dbReference>
<dbReference type="Gene3D" id="1.10.533.10">
    <property type="entry name" value="Death Domain, Fas"/>
    <property type="match status" value="1"/>
</dbReference>
<dbReference type="FunFam" id="1.10.1170.10:FF:000002">
    <property type="entry name" value="Baculoviral IAP repeat containing 7"/>
    <property type="match status" value="1"/>
</dbReference>
<dbReference type="GO" id="GO:0043066">
    <property type="term" value="P:negative regulation of apoptotic process"/>
    <property type="evidence" value="ECO:0007669"/>
    <property type="project" value="TreeGrafter"/>
</dbReference>
<dbReference type="GO" id="GO:0005737">
    <property type="term" value="C:cytoplasm"/>
    <property type="evidence" value="ECO:0007669"/>
    <property type="project" value="TreeGrafter"/>
</dbReference>